<dbReference type="InterPro" id="IPR047153">
    <property type="entry name" value="TRIM45/56/19-like"/>
</dbReference>
<dbReference type="Proteomes" id="UP001634394">
    <property type="component" value="Unassembled WGS sequence"/>
</dbReference>
<dbReference type="Pfam" id="PF13445">
    <property type="entry name" value="zf-RING_UBOX"/>
    <property type="match status" value="1"/>
</dbReference>
<accession>A0ABD3XQT1</accession>
<dbReference type="SUPFAM" id="SSF101898">
    <property type="entry name" value="NHL repeat"/>
    <property type="match status" value="1"/>
</dbReference>
<organism evidence="9 10">
    <name type="scientific">Sinanodonta woodiana</name>
    <name type="common">Chinese pond mussel</name>
    <name type="synonym">Anodonta woodiana</name>
    <dbReference type="NCBI Taxonomy" id="1069815"/>
    <lineage>
        <taxon>Eukaryota</taxon>
        <taxon>Metazoa</taxon>
        <taxon>Spiralia</taxon>
        <taxon>Lophotrochozoa</taxon>
        <taxon>Mollusca</taxon>
        <taxon>Bivalvia</taxon>
        <taxon>Autobranchia</taxon>
        <taxon>Heteroconchia</taxon>
        <taxon>Palaeoheterodonta</taxon>
        <taxon>Unionida</taxon>
        <taxon>Unionoidea</taxon>
        <taxon>Unionidae</taxon>
        <taxon>Unioninae</taxon>
        <taxon>Sinanodonta</taxon>
    </lineage>
</organism>
<feature type="coiled-coil region" evidence="6">
    <location>
        <begin position="220"/>
        <end position="276"/>
    </location>
</feature>
<keyword evidence="1" id="KW-0597">Phosphoprotein</keyword>
<dbReference type="EMBL" id="JBJQND010000001">
    <property type="protein sequence ID" value="KAL3888561.1"/>
    <property type="molecule type" value="Genomic_DNA"/>
</dbReference>
<comment type="caution">
    <text evidence="9">The sequence shown here is derived from an EMBL/GenBank/DDBJ whole genome shotgun (WGS) entry which is preliminary data.</text>
</comment>
<dbReference type="Gene3D" id="3.30.40.10">
    <property type="entry name" value="Zinc/RING finger domain, C3HC4 (zinc finger)"/>
    <property type="match status" value="1"/>
</dbReference>
<dbReference type="PROSITE" id="PS00518">
    <property type="entry name" value="ZF_RING_1"/>
    <property type="match status" value="1"/>
</dbReference>
<keyword evidence="6" id="KW-0175">Coiled coil</keyword>
<dbReference type="InterPro" id="IPR027370">
    <property type="entry name" value="Znf-RING_euk"/>
</dbReference>
<sequence length="671" mass="76450">MATASEDLTASDELQESEATLSDDLNCPLCMRIFRSPRRLPCLHSFCHDCLQSHIYSVATMKDSVQELCCPLCANVAFTGEFSKDKLVHLFPLNTLMLSVLMKSKVKVDLVCNACQAQDVVSPAENLCTVCEEVLCLQCSKMHGMSRLLTNHTILKIEDLPSKQQTVLQNNEMFRCTEHGSLPVEYYCKDHETQLCAKCFVDDHASCPEVIKLANKTPDLSEALNQMKEQMKILEDHLKRFAAINVLNLSKLESAVNDLTIEIRTLKKIINNALDDLERRVIEEGNKIVYDEKKRIEKTNQRCQSRVTAIRNSNVALESASKYATQNQMFLFIKKITNQCFMTKRHNDDMFSKNDFVTLQLDINPQLNYITNIPRGEMGMLRMKKNDEIPVVPDGFKLLKECITERVNVKDMKGLKNKTPWYSKVTITSNEQLLLVDCENRILYLLDSLCNIVCSHIFLDQPFDVCILSEYSENVAAVSLPRTKSVHLFSLKDNSIAYVKQIQTKNRCYGIAAYNHDELIVSGPFGDNKTYYWSVITLDGKEKSYHEFAGAGTNQTYVALNAFKSRLYISVWKDDSLHCFGLNGVKQFTFTHLDLKESQGVSVDRDDNVYVVGYRFHNIFQLSPSGLLIQIIVSEIEKDPMGICFDKRGDRFVLSHHRTGPGFYRLVLKNG</sequence>
<dbReference type="AlphaFoldDB" id="A0ABD3XQT1"/>
<dbReference type="InterPro" id="IPR011042">
    <property type="entry name" value="6-blade_b-propeller_TolB-like"/>
</dbReference>
<proteinExistence type="predicted"/>
<feature type="domain" description="RING-type" evidence="7">
    <location>
        <begin position="27"/>
        <end position="73"/>
    </location>
</feature>
<dbReference type="InterPro" id="IPR017907">
    <property type="entry name" value="Znf_RING_CS"/>
</dbReference>
<evidence type="ECO:0000259" key="7">
    <source>
        <dbReference type="PROSITE" id="PS50089"/>
    </source>
</evidence>
<gene>
    <name evidence="9" type="ORF">ACJMK2_000927</name>
</gene>
<dbReference type="SMART" id="SM00184">
    <property type="entry name" value="RING"/>
    <property type="match status" value="1"/>
</dbReference>
<protein>
    <submittedName>
        <fullName evidence="9">Uncharacterized protein</fullName>
    </submittedName>
</protein>
<evidence type="ECO:0000256" key="3">
    <source>
        <dbReference type="ARBA" id="ARBA00022771"/>
    </source>
</evidence>
<dbReference type="SUPFAM" id="SSF57850">
    <property type="entry name" value="RING/U-box"/>
    <property type="match status" value="1"/>
</dbReference>
<reference evidence="9 10" key="1">
    <citation type="submission" date="2024-11" db="EMBL/GenBank/DDBJ databases">
        <title>Chromosome-level genome assembly of the freshwater bivalve Anodonta woodiana.</title>
        <authorList>
            <person name="Chen X."/>
        </authorList>
    </citation>
    <scope>NUCLEOTIDE SEQUENCE [LARGE SCALE GENOMIC DNA]</scope>
    <source>
        <strain evidence="9">MN2024</strain>
        <tissue evidence="9">Gills</tissue>
    </source>
</reference>
<keyword evidence="2" id="KW-0479">Metal-binding</keyword>
<keyword evidence="3 5" id="KW-0863">Zinc-finger</keyword>
<evidence type="ECO:0000256" key="6">
    <source>
        <dbReference type="SAM" id="Coils"/>
    </source>
</evidence>
<dbReference type="InterPro" id="IPR001841">
    <property type="entry name" value="Znf_RING"/>
</dbReference>
<keyword evidence="10" id="KW-1185">Reference proteome</keyword>
<dbReference type="Gene3D" id="3.30.160.60">
    <property type="entry name" value="Classic Zinc Finger"/>
    <property type="match status" value="1"/>
</dbReference>
<keyword evidence="4" id="KW-0862">Zinc</keyword>
<feature type="domain" description="B box-type" evidence="8">
    <location>
        <begin position="107"/>
        <end position="157"/>
    </location>
</feature>
<feature type="domain" description="B box-type" evidence="8">
    <location>
        <begin position="171"/>
        <end position="213"/>
    </location>
</feature>
<dbReference type="SUPFAM" id="SSF57845">
    <property type="entry name" value="B-box zinc-binding domain"/>
    <property type="match status" value="1"/>
</dbReference>
<dbReference type="PROSITE" id="PS50089">
    <property type="entry name" value="ZF_RING_2"/>
    <property type="match status" value="1"/>
</dbReference>
<dbReference type="PANTHER" id="PTHR25462">
    <property type="entry name" value="BONUS, ISOFORM C-RELATED"/>
    <property type="match status" value="1"/>
</dbReference>
<evidence type="ECO:0000313" key="10">
    <source>
        <dbReference type="Proteomes" id="UP001634394"/>
    </source>
</evidence>
<dbReference type="PANTHER" id="PTHR25462:SF296">
    <property type="entry name" value="MEIOTIC P26, ISOFORM F"/>
    <property type="match status" value="1"/>
</dbReference>
<evidence type="ECO:0000256" key="1">
    <source>
        <dbReference type="ARBA" id="ARBA00022553"/>
    </source>
</evidence>
<dbReference type="InterPro" id="IPR013083">
    <property type="entry name" value="Znf_RING/FYVE/PHD"/>
</dbReference>
<evidence type="ECO:0000256" key="5">
    <source>
        <dbReference type="PROSITE-ProRule" id="PRU00024"/>
    </source>
</evidence>
<evidence type="ECO:0000313" key="9">
    <source>
        <dbReference type="EMBL" id="KAL3888561.1"/>
    </source>
</evidence>
<dbReference type="PROSITE" id="PS50119">
    <property type="entry name" value="ZF_BBOX"/>
    <property type="match status" value="2"/>
</dbReference>
<evidence type="ECO:0000256" key="4">
    <source>
        <dbReference type="ARBA" id="ARBA00022833"/>
    </source>
</evidence>
<evidence type="ECO:0000256" key="2">
    <source>
        <dbReference type="ARBA" id="ARBA00022723"/>
    </source>
</evidence>
<evidence type="ECO:0000259" key="8">
    <source>
        <dbReference type="PROSITE" id="PS50119"/>
    </source>
</evidence>
<dbReference type="Gene3D" id="2.120.10.30">
    <property type="entry name" value="TolB, C-terminal domain"/>
    <property type="match status" value="1"/>
</dbReference>
<name>A0ABD3XQT1_SINWO</name>
<dbReference type="GO" id="GO:0008270">
    <property type="term" value="F:zinc ion binding"/>
    <property type="evidence" value="ECO:0007669"/>
    <property type="project" value="UniProtKB-KW"/>
</dbReference>
<dbReference type="InterPro" id="IPR000315">
    <property type="entry name" value="Znf_B-box"/>
</dbReference>